<evidence type="ECO:0000313" key="3">
    <source>
        <dbReference type="Proteomes" id="UP001295423"/>
    </source>
</evidence>
<name>A0AAD2FNX1_9STRA</name>
<keyword evidence="1" id="KW-0472">Membrane</keyword>
<evidence type="ECO:0000313" key="2">
    <source>
        <dbReference type="EMBL" id="CAJ1947609.1"/>
    </source>
</evidence>
<dbReference type="EMBL" id="CAKOGP040001734">
    <property type="protein sequence ID" value="CAJ1947609.1"/>
    <property type="molecule type" value="Genomic_DNA"/>
</dbReference>
<keyword evidence="1" id="KW-1133">Transmembrane helix</keyword>
<accession>A0AAD2FNX1</accession>
<protein>
    <submittedName>
        <fullName evidence="2">Uncharacterized protein</fullName>
    </submittedName>
</protein>
<gene>
    <name evidence="2" type="ORF">CYCCA115_LOCUS11225</name>
</gene>
<organism evidence="2 3">
    <name type="scientific">Cylindrotheca closterium</name>
    <dbReference type="NCBI Taxonomy" id="2856"/>
    <lineage>
        <taxon>Eukaryota</taxon>
        <taxon>Sar</taxon>
        <taxon>Stramenopiles</taxon>
        <taxon>Ochrophyta</taxon>
        <taxon>Bacillariophyta</taxon>
        <taxon>Bacillariophyceae</taxon>
        <taxon>Bacillariophycidae</taxon>
        <taxon>Bacillariales</taxon>
        <taxon>Bacillariaceae</taxon>
        <taxon>Cylindrotheca</taxon>
    </lineage>
</organism>
<comment type="caution">
    <text evidence="2">The sequence shown here is derived from an EMBL/GenBank/DDBJ whole genome shotgun (WGS) entry which is preliminary data.</text>
</comment>
<keyword evidence="3" id="KW-1185">Reference proteome</keyword>
<sequence length="427" mass="47813">MVNVSLSSSLSSTPHKKKRPITSMAPLTTNFLIVFLALMVLACLWVNLMFSIPLSGSPPLTADCNGSSKRRTSEIRGLSSQQPLLAYNGSSMATVMGMATGYDLAVYKQFIGSLRRTGYSGNIILVISPDPAPGVEDYLSSNGVVMKRLQKVECDTQIIANQENAAYANSHQKEVMTCAHPYPNLKVRWGRFPILRDHLEACSTCTGPVLVTDVRDAFFQQDPFGEGAPMITGLQVFEEFKFQRTTHWLVKTPVSKCRGIEIDETMLCSGTTIGTRTAMLDYLETMHLEMVDWMKDPKCCCNPINGDDQSIHNYLFYTGRFSDAQAIKNRMGIVHTVGHQATLIFRAHEASLARDFPQNYTKDMAYKIPLSATSSDQSKSWLGIEYDLVDKDGYFLNYDGSRSRVVHQYDRFRSQIKKWLKANIGDK</sequence>
<dbReference type="Proteomes" id="UP001295423">
    <property type="component" value="Unassembled WGS sequence"/>
</dbReference>
<evidence type="ECO:0000256" key="1">
    <source>
        <dbReference type="SAM" id="Phobius"/>
    </source>
</evidence>
<reference evidence="2" key="1">
    <citation type="submission" date="2023-08" db="EMBL/GenBank/DDBJ databases">
        <authorList>
            <person name="Audoor S."/>
            <person name="Bilcke G."/>
        </authorList>
    </citation>
    <scope>NUCLEOTIDE SEQUENCE</scope>
</reference>
<dbReference type="AlphaFoldDB" id="A0AAD2FNX1"/>
<feature type="transmembrane region" description="Helical" evidence="1">
    <location>
        <begin position="27"/>
        <end position="50"/>
    </location>
</feature>
<proteinExistence type="predicted"/>
<keyword evidence="1" id="KW-0812">Transmembrane</keyword>